<dbReference type="EMBL" id="QREV01000021">
    <property type="protein sequence ID" value="RDU49179.1"/>
    <property type="molecule type" value="Genomic_DNA"/>
</dbReference>
<reference evidence="2 3" key="1">
    <citation type="submission" date="2018-07" db="EMBL/GenBank/DDBJ databases">
        <title>Parabacteroides acidifaciens nov. sp., isolated from human feces.</title>
        <authorList>
            <person name="Wang Y.J."/>
        </authorList>
    </citation>
    <scope>NUCLEOTIDE SEQUENCE [LARGE SCALE GENOMIC DNA]</scope>
    <source>
        <strain evidence="2 3">426-9</strain>
    </source>
</reference>
<comment type="caution">
    <text evidence="2">The sequence shown here is derived from an EMBL/GenBank/DDBJ whole genome shotgun (WGS) entry which is preliminary data.</text>
</comment>
<evidence type="ECO:0000313" key="3">
    <source>
        <dbReference type="Proteomes" id="UP000256321"/>
    </source>
</evidence>
<proteinExistence type="predicted"/>
<name>A0A3D8HDX8_9BACT</name>
<gene>
    <name evidence="2" type="ORF">DWU89_10420</name>
    <name evidence="1" type="ORF">H8784_10160</name>
</gene>
<evidence type="ECO:0000313" key="2">
    <source>
        <dbReference type="EMBL" id="RDU49179.1"/>
    </source>
</evidence>
<evidence type="ECO:0000313" key="4">
    <source>
        <dbReference type="Proteomes" id="UP000629596"/>
    </source>
</evidence>
<sequence length="69" mass="7773">MKKGETMRSDANLSSQLTKNALKEHKKRVGEVVLVAISPRTTIELPANLSQAERDVRIELYKKLHSSKV</sequence>
<protein>
    <submittedName>
        <fullName evidence="2">Uncharacterized protein</fullName>
    </submittedName>
</protein>
<dbReference type="EMBL" id="JACRTI010000021">
    <property type="protein sequence ID" value="MBC8602080.1"/>
    <property type="molecule type" value="Genomic_DNA"/>
</dbReference>
<evidence type="ECO:0000313" key="1">
    <source>
        <dbReference type="EMBL" id="MBC8602080.1"/>
    </source>
</evidence>
<dbReference type="Proteomes" id="UP000256321">
    <property type="component" value="Unassembled WGS sequence"/>
</dbReference>
<reference evidence="1 4" key="2">
    <citation type="submission" date="2020-08" db="EMBL/GenBank/DDBJ databases">
        <title>Genome public.</title>
        <authorList>
            <person name="Liu C."/>
            <person name="Sun Q."/>
        </authorList>
    </citation>
    <scope>NUCLEOTIDE SEQUENCE [LARGE SCALE GENOMIC DNA]</scope>
    <source>
        <strain evidence="1 4">426_9</strain>
    </source>
</reference>
<dbReference type="RefSeq" id="WP_115499584.1">
    <property type="nucleotide sequence ID" value="NZ_JACRTI010000021.1"/>
</dbReference>
<organism evidence="2 3">
    <name type="scientific">Parabacteroides acidifaciens</name>
    <dbReference type="NCBI Taxonomy" id="2290935"/>
    <lineage>
        <taxon>Bacteria</taxon>
        <taxon>Pseudomonadati</taxon>
        <taxon>Bacteroidota</taxon>
        <taxon>Bacteroidia</taxon>
        <taxon>Bacteroidales</taxon>
        <taxon>Tannerellaceae</taxon>
        <taxon>Parabacteroides</taxon>
    </lineage>
</organism>
<accession>A0A3D8HDX8</accession>
<dbReference type="AlphaFoldDB" id="A0A3D8HDX8"/>
<keyword evidence="4" id="KW-1185">Reference proteome</keyword>
<dbReference type="Proteomes" id="UP000629596">
    <property type="component" value="Unassembled WGS sequence"/>
</dbReference>